<evidence type="ECO:0000259" key="17">
    <source>
        <dbReference type="Pfam" id="PF04715"/>
    </source>
</evidence>
<comment type="subunit">
    <text evidence="4 15">Heterotetramer consisting of two non-identical subunits: a beta subunit (TrpG) and a large alpha subunit (TrpE).</text>
</comment>
<dbReference type="InterPro" id="IPR005801">
    <property type="entry name" value="ADC_synthase"/>
</dbReference>
<evidence type="ECO:0000256" key="8">
    <source>
        <dbReference type="ARBA" id="ARBA00022723"/>
    </source>
</evidence>
<keyword evidence="10 15" id="KW-0460">Magnesium</keyword>
<comment type="function">
    <text evidence="13 15">Part of a heterotetrameric complex that catalyzes the two-step biosynthesis of anthranilate, an intermediate in the biosynthesis of L-tryptophan. In the first step, the glutamine-binding beta subunit (TrpG) of anthranilate synthase (AS) provides the glutamine amidotransferase activity which generates ammonia as a substrate that, along with chorismate, is used in the second step, catalyzed by the large alpha subunit of AS (TrpE) to produce anthranilate. In the absence of TrpG, TrpE can synthesize anthranilate directly from chorismate and high concentrations of ammonia.</text>
</comment>
<evidence type="ECO:0000313" key="19">
    <source>
        <dbReference type="Proteomes" id="UP000285120"/>
    </source>
</evidence>
<dbReference type="InterPro" id="IPR019999">
    <property type="entry name" value="Anth_synth_I-like"/>
</dbReference>
<keyword evidence="11 15" id="KW-0057">Aromatic amino acid biosynthesis</keyword>
<dbReference type="Proteomes" id="UP000285120">
    <property type="component" value="Unassembled WGS sequence"/>
</dbReference>
<dbReference type="SUPFAM" id="SSF56322">
    <property type="entry name" value="ADC synthase"/>
    <property type="match status" value="1"/>
</dbReference>
<dbReference type="Gene3D" id="3.60.120.10">
    <property type="entry name" value="Anthranilate synthase"/>
    <property type="match status" value="1"/>
</dbReference>
<dbReference type="PANTHER" id="PTHR11236:SF48">
    <property type="entry name" value="ISOCHORISMATE SYNTHASE MENF"/>
    <property type="match status" value="1"/>
</dbReference>
<dbReference type="OrthoDB" id="9803598at2"/>
<dbReference type="EMBL" id="RAPK01000009">
    <property type="protein sequence ID" value="RKD72850.1"/>
    <property type="molecule type" value="Genomic_DNA"/>
</dbReference>
<evidence type="ECO:0000256" key="6">
    <source>
        <dbReference type="ARBA" id="ARBA00020653"/>
    </source>
</evidence>
<dbReference type="PRINTS" id="PR00095">
    <property type="entry name" value="ANTSNTHASEI"/>
</dbReference>
<comment type="cofactor">
    <cofactor evidence="1 15">
        <name>Mg(2+)</name>
        <dbReference type="ChEBI" id="CHEBI:18420"/>
    </cofactor>
</comment>
<proteinExistence type="inferred from homology"/>
<evidence type="ECO:0000256" key="11">
    <source>
        <dbReference type="ARBA" id="ARBA00023141"/>
    </source>
</evidence>
<dbReference type="NCBIfam" id="TIGR00564">
    <property type="entry name" value="trpE_most"/>
    <property type="match status" value="1"/>
</dbReference>
<feature type="domain" description="Chorismate-utilising enzyme C-terminal" evidence="16">
    <location>
        <begin position="227"/>
        <end position="480"/>
    </location>
</feature>
<evidence type="ECO:0000256" key="7">
    <source>
        <dbReference type="ARBA" id="ARBA00022605"/>
    </source>
</evidence>
<evidence type="ECO:0000256" key="14">
    <source>
        <dbReference type="ARBA" id="ARBA00047683"/>
    </source>
</evidence>
<evidence type="ECO:0000256" key="15">
    <source>
        <dbReference type="RuleBase" id="RU364045"/>
    </source>
</evidence>
<dbReference type="Pfam" id="PF00425">
    <property type="entry name" value="Chorismate_bind"/>
    <property type="match status" value="1"/>
</dbReference>
<gene>
    <name evidence="15" type="primary">trpE</name>
    <name evidence="18" type="ORF">ATL39_2046</name>
</gene>
<dbReference type="Pfam" id="PF04715">
    <property type="entry name" value="Anth_synt_I_N"/>
    <property type="match status" value="1"/>
</dbReference>
<dbReference type="PANTHER" id="PTHR11236">
    <property type="entry name" value="AMINOBENZOATE/ANTHRANILATE SYNTHASE"/>
    <property type="match status" value="1"/>
</dbReference>
<protein>
    <recommendedName>
        <fullName evidence="6 15">Anthranilate synthase component 1</fullName>
        <ecNumber evidence="5 15">4.1.3.27</ecNumber>
    </recommendedName>
</protein>
<comment type="caution">
    <text evidence="18">The sequence shown here is derived from an EMBL/GenBank/DDBJ whole genome shotgun (WGS) entry which is preliminary data.</text>
</comment>
<dbReference type="UniPathway" id="UPA00035">
    <property type="reaction ID" value="UER00040"/>
</dbReference>
<sequence>MTETSMESFQKQAESHPLVPYVRTFFTDLLTPIELFKNIEEQAVFILESKDPASSWSRYSFIGLNPSYRIREKNGLFQFVEETSQQVKAENDSLAVLFEESLSIINPGIPSISLPFKGGAVGVVAYDTIEQFEDGIAAADKTDDESNVLLLFCETIIALDHDTKELSFVHYENNEQEEVPVRYQKAQETVEKLMSMMQDHKKTDAFLSPYNTQQDVDFSKVVSNYKKEKFLEDVRTIKEYIKAGDIFQAVLSQRFERDIHVTGFQLYRILRMVNPSPYLFYLKLDGREVIGSSPERLIQVENTHVEIHPIAGTRKRGKSEEEDLALEKDLLADEKERAEHYMLVDLARNDVGRVADYGSVQTPVLLEVGRFSHVMHIISKVTGRLADGTLPIEALQASFPAGTVSGAPKIRAMQILKELEPTRRGIYAGAVCYLGYDGNIDSCISIRTMIVEKGKARIQAGAGIVADSVPELEYEETQNKAAALLRAIEVAEEMFYEEGEAVKDA</sequence>
<keyword evidence="7 15" id="KW-0028">Amino-acid biosynthesis</keyword>
<dbReference type="GO" id="GO:0000162">
    <property type="term" value="P:L-tryptophan biosynthetic process"/>
    <property type="evidence" value="ECO:0007669"/>
    <property type="project" value="UniProtKB-UniPathway"/>
</dbReference>
<dbReference type="AlphaFoldDB" id="A0A419V308"/>
<evidence type="ECO:0000256" key="5">
    <source>
        <dbReference type="ARBA" id="ARBA00012266"/>
    </source>
</evidence>
<evidence type="ECO:0000313" key="18">
    <source>
        <dbReference type="EMBL" id="RKD72850.1"/>
    </source>
</evidence>
<evidence type="ECO:0000256" key="1">
    <source>
        <dbReference type="ARBA" id="ARBA00001946"/>
    </source>
</evidence>
<dbReference type="GO" id="GO:0046872">
    <property type="term" value="F:metal ion binding"/>
    <property type="evidence" value="ECO:0007669"/>
    <property type="project" value="UniProtKB-KW"/>
</dbReference>
<evidence type="ECO:0000256" key="2">
    <source>
        <dbReference type="ARBA" id="ARBA00004873"/>
    </source>
</evidence>
<keyword evidence="12 15" id="KW-0456">Lyase</keyword>
<keyword evidence="8 15" id="KW-0479">Metal-binding</keyword>
<name>A0A419V308_9BACL</name>
<evidence type="ECO:0000259" key="16">
    <source>
        <dbReference type="Pfam" id="PF00425"/>
    </source>
</evidence>
<evidence type="ECO:0000256" key="9">
    <source>
        <dbReference type="ARBA" id="ARBA00022822"/>
    </source>
</evidence>
<comment type="catalytic activity">
    <reaction evidence="14 15">
        <text>chorismate + L-glutamine = anthranilate + pyruvate + L-glutamate + H(+)</text>
        <dbReference type="Rhea" id="RHEA:21732"/>
        <dbReference type="ChEBI" id="CHEBI:15361"/>
        <dbReference type="ChEBI" id="CHEBI:15378"/>
        <dbReference type="ChEBI" id="CHEBI:16567"/>
        <dbReference type="ChEBI" id="CHEBI:29748"/>
        <dbReference type="ChEBI" id="CHEBI:29985"/>
        <dbReference type="ChEBI" id="CHEBI:58359"/>
        <dbReference type="EC" id="4.1.3.27"/>
    </reaction>
</comment>
<dbReference type="GO" id="GO:0004049">
    <property type="term" value="F:anthranilate synthase activity"/>
    <property type="evidence" value="ECO:0007669"/>
    <property type="project" value="UniProtKB-EC"/>
</dbReference>
<reference evidence="18 19" key="1">
    <citation type="submission" date="2018-09" db="EMBL/GenBank/DDBJ databases">
        <title>Genomic Encyclopedia of Archaeal and Bacterial Type Strains, Phase II (KMG-II): from individual species to whole genera.</title>
        <authorList>
            <person name="Goeker M."/>
        </authorList>
    </citation>
    <scope>NUCLEOTIDE SEQUENCE [LARGE SCALE GENOMIC DNA]</scope>
    <source>
        <strain evidence="18 19">DSM 17008</strain>
    </source>
</reference>
<evidence type="ECO:0000256" key="4">
    <source>
        <dbReference type="ARBA" id="ARBA00011575"/>
    </source>
</evidence>
<dbReference type="InterPro" id="IPR006805">
    <property type="entry name" value="Anth_synth_I_N"/>
</dbReference>
<accession>A0A419V308</accession>
<evidence type="ECO:0000256" key="12">
    <source>
        <dbReference type="ARBA" id="ARBA00023239"/>
    </source>
</evidence>
<dbReference type="InterPro" id="IPR005256">
    <property type="entry name" value="Anth_synth_I_PabB"/>
</dbReference>
<organism evidence="18 19">
    <name type="scientific">Sinobaca qinghaiensis</name>
    <dbReference type="NCBI Taxonomy" id="342944"/>
    <lineage>
        <taxon>Bacteria</taxon>
        <taxon>Bacillati</taxon>
        <taxon>Bacillota</taxon>
        <taxon>Bacilli</taxon>
        <taxon>Bacillales</taxon>
        <taxon>Sporolactobacillaceae</taxon>
        <taxon>Sinobaca</taxon>
    </lineage>
</organism>
<comment type="pathway">
    <text evidence="2 15">Amino-acid biosynthesis; L-tryptophan biosynthesis; L-tryptophan from chorismate: step 1/5.</text>
</comment>
<dbReference type="InterPro" id="IPR015890">
    <property type="entry name" value="Chorismate_C"/>
</dbReference>
<evidence type="ECO:0000256" key="10">
    <source>
        <dbReference type="ARBA" id="ARBA00022842"/>
    </source>
</evidence>
<evidence type="ECO:0000256" key="3">
    <source>
        <dbReference type="ARBA" id="ARBA00009562"/>
    </source>
</evidence>
<keyword evidence="9 15" id="KW-0822">Tryptophan biosynthesis</keyword>
<dbReference type="RefSeq" id="WP_120193247.1">
    <property type="nucleotide sequence ID" value="NZ_RAPK01000009.1"/>
</dbReference>
<evidence type="ECO:0000256" key="13">
    <source>
        <dbReference type="ARBA" id="ARBA00025634"/>
    </source>
</evidence>
<comment type="similarity">
    <text evidence="3 15">Belongs to the anthranilate synthase component I family.</text>
</comment>
<keyword evidence="19" id="KW-1185">Reference proteome</keyword>
<feature type="domain" description="Anthranilate synthase component I N-terminal" evidence="17">
    <location>
        <begin position="28"/>
        <end position="166"/>
    </location>
</feature>
<dbReference type="EC" id="4.1.3.27" evidence="5 15"/>